<gene>
    <name evidence="4" type="ORF">DW060_08625</name>
</gene>
<organism evidence="4 5">
    <name type="scientific">Leyella stercorea</name>
    <dbReference type="NCBI Taxonomy" id="363265"/>
    <lineage>
        <taxon>Bacteria</taxon>
        <taxon>Pseudomonadati</taxon>
        <taxon>Bacteroidota</taxon>
        <taxon>Bacteroidia</taxon>
        <taxon>Bacteroidales</taxon>
        <taxon>Prevotellaceae</taxon>
        <taxon>Leyella</taxon>
    </lineage>
</organism>
<dbReference type="PROSITE" id="PS51257">
    <property type="entry name" value="PROKAR_LIPOPROTEIN"/>
    <property type="match status" value="1"/>
</dbReference>
<evidence type="ECO:0000259" key="2">
    <source>
        <dbReference type="Pfam" id="PF19755"/>
    </source>
</evidence>
<dbReference type="EMBL" id="QRNO01000041">
    <property type="protein sequence ID" value="RHK49660.1"/>
    <property type="molecule type" value="Genomic_DNA"/>
</dbReference>
<dbReference type="Pfam" id="PF19755">
    <property type="entry name" value="DUF6242"/>
    <property type="match status" value="1"/>
</dbReference>
<dbReference type="SUPFAM" id="SSF110296">
    <property type="entry name" value="Oligoxyloglucan reducing end-specific cellobiohydrolase"/>
    <property type="match status" value="1"/>
</dbReference>
<evidence type="ECO:0000256" key="1">
    <source>
        <dbReference type="SAM" id="SignalP"/>
    </source>
</evidence>
<feature type="domain" description="DUF6242" evidence="3">
    <location>
        <begin position="158"/>
        <end position="473"/>
    </location>
</feature>
<proteinExistence type="predicted"/>
<dbReference type="OrthoDB" id="1078890at2"/>
<name>A0A3R6I0P7_9BACT</name>
<keyword evidence="5" id="KW-1185">Reference proteome</keyword>
<comment type="caution">
    <text evidence="4">The sequence shown here is derived from an EMBL/GenBank/DDBJ whole genome shotgun (WGS) entry which is preliminary data.</text>
</comment>
<sequence>MKNKFAAFAMLFMAVFTLASCLNDDTDYVYTDDSAITSFSVTGAKRYIHTKTKKGDKDSVYTISSSYTSYKFVIDQNNNTIYNPDSLPCGIDAKKLVCNVYGLNSMTVYIKNLKDDNVGIVSNTDSLDFSEVRELKVMSNSGKFLRTYKVKVNVHKEQADSFFWAPMAKNTDIEQLQNVKTCAIKTAEGKDRLFLFGTDGNNTKLYVMNNGQTWTAATPKFNDADLTFDANVCKGIVTKNEKVYICNAGNILRTTDGNTWEQTGNATTIKTLVAASPLRLYGYNAEGSLLASDDNGATWTLAAIDSDAAFLPTNNLSYTCTALRTNSNSYRVTIYGTTATGAMAIWGKVDEGNKYSENQPWAYYEVSTENKHTLPKLNNMSVATYDGKTYALGTPDGMNDSNANLYSSKDGGLTWAKDTTLTVPTEITSNKENASNTPNMALTVDSSNFIWIVNATEGNTWRGRINRLGWKKEQTDFTE</sequence>
<dbReference type="InterPro" id="IPR058667">
    <property type="entry name" value="DUF6242_C"/>
</dbReference>
<dbReference type="InterPro" id="IPR015943">
    <property type="entry name" value="WD40/YVTN_repeat-like_dom_sf"/>
</dbReference>
<dbReference type="CDD" id="cd15482">
    <property type="entry name" value="Sialidase_non-viral"/>
    <property type="match status" value="1"/>
</dbReference>
<keyword evidence="1" id="KW-0732">Signal</keyword>
<dbReference type="AlphaFoldDB" id="A0A3R6I0P7"/>
<accession>A0A3R6I0P7</accession>
<dbReference type="Gene3D" id="2.130.10.10">
    <property type="entry name" value="YVTN repeat-like/Quinoprotein amine dehydrogenase"/>
    <property type="match status" value="1"/>
</dbReference>
<evidence type="ECO:0000313" key="5">
    <source>
        <dbReference type="Proteomes" id="UP000286598"/>
    </source>
</evidence>
<reference evidence="4 5" key="1">
    <citation type="submission" date="2018-08" db="EMBL/GenBank/DDBJ databases">
        <title>A genome reference for cultivated species of the human gut microbiota.</title>
        <authorList>
            <person name="Zou Y."/>
            <person name="Xue W."/>
            <person name="Luo G."/>
        </authorList>
    </citation>
    <scope>NUCLEOTIDE SEQUENCE [LARGE SCALE GENOMIC DNA]</scope>
    <source>
        <strain evidence="4 5">AF42-9</strain>
    </source>
</reference>
<evidence type="ECO:0000259" key="3">
    <source>
        <dbReference type="Pfam" id="PF25852"/>
    </source>
</evidence>
<dbReference type="Pfam" id="PF25852">
    <property type="entry name" value="DUF6242_C"/>
    <property type="match status" value="1"/>
</dbReference>
<evidence type="ECO:0000313" key="4">
    <source>
        <dbReference type="EMBL" id="RHK49660.1"/>
    </source>
</evidence>
<feature type="domain" description="DUF6242" evidence="2">
    <location>
        <begin position="39"/>
        <end position="152"/>
    </location>
</feature>
<feature type="signal peptide" evidence="1">
    <location>
        <begin position="1"/>
        <end position="19"/>
    </location>
</feature>
<dbReference type="InterPro" id="IPR046209">
    <property type="entry name" value="DUF6242_N"/>
</dbReference>
<feature type="chain" id="PRO_5018551892" evidence="1">
    <location>
        <begin position="20"/>
        <end position="479"/>
    </location>
</feature>
<dbReference type="Proteomes" id="UP000286598">
    <property type="component" value="Unassembled WGS sequence"/>
</dbReference>
<protein>
    <submittedName>
        <fullName evidence="4">Exo-alpha-sialidase</fullName>
    </submittedName>
</protein>